<evidence type="ECO:0000313" key="1">
    <source>
        <dbReference type="EMBL" id="RXN37668.1"/>
    </source>
</evidence>
<dbReference type="Proteomes" id="UP000290572">
    <property type="component" value="Unassembled WGS sequence"/>
</dbReference>
<comment type="caution">
    <text evidence="1">The sequence shown here is derived from an EMBL/GenBank/DDBJ whole genome shotgun (WGS) entry which is preliminary data.</text>
</comment>
<name>A0A498P0V2_LABRO</name>
<dbReference type="EMBL" id="QBIY01005532">
    <property type="protein sequence ID" value="RXN37668.1"/>
    <property type="molecule type" value="Genomic_DNA"/>
</dbReference>
<organism evidence="1 2">
    <name type="scientific">Labeo rohita</name>
    <name type="common">Indian major carp</name>
    <name type="synonym">Cyprinus rohita</name>
    <dbReference type="NCBI Taxonomy" id="84645"/>
    <lineage>
        <taxon>Eukaryota</taxon>
        <taxon>Metazoa</taxon>
        <taxon>Chordata</taxon>
        <taxon>Craniata</taxon>
        <taxon>Vertebrata</taxon>
        <taxon>Euteleostomi</taxon>
        <taxon>Actinopterygii</taxon>
        <taxon>Neopterygii</taxon>
        <taxon>Teleostei</taxon>
        <taxon>Ostariophysi</taxon>
        <taxon>Cypriniformes</taxon>
        <taxon>Cyprinidae</taxon>
        <taxon>Labeoninae</taxon>
        <taxon>Labeonini</taxon>
        <taxon>Labeo</taxon>
    </lineage>
</organism>
<proteinExistence type="predicted"/>
<keyword evidence="2" id="KW-1185">Reference proteome</keyword>
<evidence type="ECO:0000313" key="2">
    <source>
        <dbReference type="Proteomes" id="UP000290572"/>
    </source>
</evidence>
<sequence length="103" mass="11441">MKHSENPTKVPGGEDRWRLAAALRKATMEGETPFNSVSLKILDTYDKLSDSGIESVHFLGVGIELGKLPVVREQNEADLIPLNPSLVRLFCQGVGRIQLWVQQ</sequence>
<accession>A0A498P0V2</accession>
<dbReference type="AlphaFoldDB" id="A0A498P0V2"/>
<protein>
    <submittedName>
        <fullName evidence="1">Uncharacterized protein</fullName>
    </submittedName>
</protein>
<reference evidence="1 2" key="1">
    <citation type="submission" date="2018-03" db="EMBL/GenBank/DDBJ databases">
        <title>Draft genome sequence of Rohu Carp (Labeo rohita).</title>
        <authorList>
            <person name="Das P."/>
            <person name="Kushwaha B."/>
            <person name="Joshi C.G."/>
            <person name="Kumar D."/>
            <person name="Nagpure N.S."/>
            <person name="Sahoo L."/>
            <person name="Das S.P."/>
            <person name="Bit A."/>
            <person name="Patnaik S."/>
            <person name="Meher P.K."/>
            <person name="Jayasankar P."/>
            <person name="Koringa P.G."/>
            <person name="Patel N.V."/>
            <person name="Hinsu A.T."/>
            <person name="Kumar R."/>
            <person name="Pandey M."/>
            <person name="Agarwal S."/>
            <person name="Srivastava S."/>
            <person name="Singh M."/>
            <person name="Iquebal M.A."/>
            <person name="Jaiswal S."/>
            <person name="Angadi U.B."/>
            <person name="Kumar N."/>
            <person name="Raza M."/>
            <person name="Shah T.M."/>
            <person name="Rai A."/>
            <person name="Jena J.K."/>
        </authorList>
    </citation>
    <scope>NUCLEOTIDE SEQUENCE [LARGE SCALE GENOMIC DNA]</scope>
    <source>
        <strain evidence="1">DASCIFA01</strain>
        <tissue evidence="1">Testis</tissue>
    </source>
</reference>
<gene>
    <name evidence="1" type="ORF">ROHU_001837</name>
</gene>